<keyword evidence="1" id="KW-0812">Transmembrane</keyword>
<name>A0AA86N352_9BACT</name>
<organism evidence="2 3">
    <name type="scientific">Nitrospira tepida</name>
    <dbReference type="NCBI Taxonomy" id="2973512"/>
    <lineage>
        <taxon>Bacteria</taxon>
        <taxon>Pseudomonadati</taxon>
        <taxon>Nitrospirota</taxon>
        <taxon>Nitrospiria</taxon>
        <taxon>Nitrospirales</taxon>
        <taxon>Nitrospiraceae</taxon>
        <taxon>Nitrospira</taxon>
    </lineage>
</organism>
<proteinExistence type="predicted"/>
<protein>
    <submittedName>
        <fullName evidence="2">Uncharacterized protein</fullName>
    </submittedName>
</protein>
<dbReference type="EMBL" id="OX365700">
    <property type="protein sequence ID" value="CAI4033802.1"/>
    <property type="molecule type" value="Genomic_DNA"/>
</dbReference>
<dbReference type="AlphaFoldDB" id="A0AA86N352"/>
<feature type="transmembrane region" description="Helical" evidence="1">
    <location>
        <begin position="6"/>
        <end position="23"/>
    </location>
</feature>
<sequence length="30" mass="3299">MDQLAWLALLAIVVGLIGVVVLIKGRKPRR</sequence>
<keyword evidence="3" id="KW-1185">Reference proteome</keyword>
<gene>
    <name evidence="2" type="ORF">DNFV4_04244</name>
</gene>
<evidence type="ECO:0000313" key="3">
    <source>
        <dbReference type="Proteomes" id="UP001179121"/>
    </source>
</evidence>
<reference evidence="2" key="1">
    <citation type="submission" date="2022-10" db="EMBL/GenBank/DDBJ databases">
        <authorList>
            <person name="Koch H."/>
        </authorList>
    </citation>
    <scope>NUCLEOTIDE SEQUENCE</scope>
    <source>
        <strain evidence="2">DNF</strain>
    </source>
</reference>
<evidence type="ECO:0000256" key="1">
    <source>
        <dbReference type="SAM" id="Phobius"/>
    </source>
</evidence>
<accession>A0AA86N352</accession>
<dbReference type="Proteomes" id="UP001179121">
    <property type="component" value="Chromosome"/>
</dbReference>
<evidence type="ECO:0000313" key="2">
    <source>
        <dbReference type="EMBL" id="CAI4033802.1"/>
    </source>
</evidence>
<dbReference type="KEGG" id="nti:DNFV4_04244"/>
<keyword evidence="1" id="KW-1133">Transmembrane helix</keyword>
<keyword evidence="1" id="KW-0472">Membrane</keyword>